<sequence>MKRIFSIISLSLLMMLFTGCSNNSSEENSQANKATSEAESKSSFTNQAEVEQDANMKSETEVNMDQKENETAEIKEMNQQARKVIYTANLSIKVESYEKTLKLIQQKLSEANGYIVNSNSNSIGEDEGLEGTLTVRIPQNKFESFVQAVEAGSTKVIERNITGQDVTEEFVDLESRLKSKQVVEARLLDFMKNAEKTEDLLKISTDLATVQEEIEQIKGRMNYLSNQVELSTVTIYITQDTVKVPSLDNDNLNTWEKTKEQFMKSLNFLLQAGSSLFVLLVGSLPIFILIGGLLFLLWLFVIKRRKQNGKPPKIDETTD</sequence>
<comment type="caution">
    <text evidence="5">The sequence shown here is derived from an EMBL/GenBank/DDBJ whole genome shotgun (WGS) entry which is preliminary data.</text>
</comment>
<keyword evidence="2" id="KW-0812">Transmembrane</keyword>
<dbReference type="EMBL" id="JAUSTZ010000007">
    <property type="protein sequence ID" value="MDQ0226998.1"/>
    <property type="molecule type" value="Genomic_DNA"/>
</dbReference>
<dbReference type="Pfam" id="PF14257">
    <property type="entry name" value="DUF4349"/>
    <property type="match status" value="1"/>
</dbReference>
<reference evidence="5 6" key="1">
    <citation type="submission" date="2023-07" db="EMBL/GenBank/DDBJ databases">
        <title>Genomic Encyclopedia of Type Strains, Phase IV (KMG-IV): sequencing the most valuable type-strain genomes for metagenomic binning, comparative biology and taxonomic classification.</title>
        <authorList>
            <person name="Goeker M."/>
        </authorList>
    </citation>
    <scope>NUCLEOTIDE SEQUENCE [LARGE SCALE GENOMIC DNA]</scope>
    <source>
        <strain evidence="5 6">DSM 17723</strain>
    </source>
</reference>
<keyword evidence="2" id="KW-1133">Transmembrane helix</keyword>
<accession>A0ABT9Z5W3</accession>
<feature type="compositionally biased region" description="Basic and acidic residues" evidence="1">
    <location>
        <begin position="54"/>
        <end position="68"/>
    </location>
</feature>
<gene>
    <name evidence="5" type="ORF">J2S02_003343</name>
</gene>
<evidence type="ECO:0000313" key="6">
    <source>
        <dbReference type="Proteomes" id="UP001232245"/>
    </source>
</evidence>
<dbReference type="PROSITE" id="PS51257">
    <property type="entry name" value="PROKAR_LIPOPROTEIN"/>
    <property type="match status" value="1"/>
</dbReference>
<dbReference type="InterPro" id="IPR025645">
    <property type="entry name" value="DUF4349"/>
</dbReference>
<evidence type="ECO:0000256" key="3">
    <source>
        <dbReference type="SAM" id="SignalP"/>
    </source>
</evidence>
<evidence type="ECO:0000256" key="1">
    <source>
        <dbReference type="SAM" id="MobiDB-lite"/>
    </source>
</evidence>
<keyword evidence="6" id="KW-1185">Reference proteome</keyword>
<protein>
    <recommendedName>
        <fullName evidence="4">DUF4349 domain-containing protein</fullName>
    </recommendedName>
</protein>
<keyword evidence="2" id="KW-0472">Membrane</keyword>
<feature type="chain" id="PRO_5046942777" description="DUF4349 domain-containing protein" evidence="3">
    <location>
        <begin position="26"/>
        <end position="319"/>
    </location>
</feature>
<feature type="signal peptide" evidence="3">
    <location>
        <begin position="1"/>
        <end position="25"/>
    </location>
</feature>
<evidence type="ECO:0000313" key="5">
    <source>
        <dbReference type="EMBL" id="MDQ0226998.1"/>
    </source>
</evidence>
<feature type="domain" description="DUF4349" evidence="4">
    <location>
        <begin position="82"/>
        <end position="298"/>
    </location>
</feature>
<dbReference type="RefSeq" id="WP_174880895.1">
    <property type="nucleotide sequence ID" value="NZ_CADEPK010000282.1"/>
</dbReference>
<name>A0ABT9Z5W3_9BACI</name>
<organism evidence="5 6">
    <name type="scientific">Metabacillus niabensis</name>
    <dbReference type="NCBI Taxonomy" id="324854"/>
    <lineage>
        <taxon>Bacteria</taxon>
        <taxon>Bacillati</taxon>
        <taxon>Bacillota</taxon>
        <taxon>Bacilli</taxon>
        <taxon>Bacillales</taxon>
        <taxon>Bacillaceae</taxon>
        <taxon>Metabacillus</taxon>
    </lineage>
</organism>
<dbReference type="Proteomes" id="UP001232245">
    <property type="component" value="Unassembled WGS sequence"/>
</dbReference>
<evidence type="ECO:0000256" key="2">
    <source>
        <dbReference type="SAM" id="Phobius"/>
    </source>
</evidence>
<keyword evidence="3" id="KW-0732">Signal</keyword>
<proteinExistence type="predicted"/>
<feature type="compositionally biased region" description="Polar residues" evidence="1">
    <location>
        <begin position="30"/>
        <end position="53"/>
    </location>
</feature>
<feature type="transmembrane region" description="Helical" evidence="2">
    <location>
        <begin position="276"/>
        <end position="301"/>
    </location>
</feature>
<evidence type="ECO:0000259" key="4">
    <source>
        <dbReference type="Pfam" id="PF14257"/>
    </source>
</evidence>
<feature type="region of interest" description="Disordered" evidence="1">
    <location>
        <begin position="24"/>
        <end position="68"/>
    </location>
</feature>